<gene>
    <name evidence="1" type="ORF">J2045_000919</name>
</gene>
<protein>
    <submittedName>
        <fullName evidence="1">Uncharacterized protein</fullName>
    </submittedName>
</protein>
<evidence type="ECO:0000313" key="1">
    <source>
        <dbReference type="EMBL" id="MDQ0419906.1"/>
    </source>
</evidence>
<reference evidence="1 2" key="1">
    <citation type="submission" date="2023-07" db="EMBL/GenBank/DDBJ databases">
        <title>Genomic Encyclopedia of Type Strains, Phase IV (KMG-IV): sequencing the most valuable type-strain genomes for metagenomic binning, comparative biology and taxonomic classification.</title>
        <authorList>
            <person name="Goeker M."/>
        </authorList>
    </citation>
    <scope>NUCLEOTIDE SEQUENCE [LARGE SCALE GENOMIC DNA]</scope>
    <source>
        <strain evidence="1 2">DSM 1111</strain>
    </source>
</reference>
<keyword evidence="2" id="KW-1185">Reference proteome</keyword>
<dbReference type="RefSeq" id="WP_307369878.1">
    <property type="nucleotide sequence ID" value="NZ_JAUSUW010000002.1"/>
</dbReference>
<dbReference type="EMBL" id="JAUSUW010000002">
    <property type="protein sequence ID" value="MDQ0419906.1"/>
    <property type="molecule type" value="Genomic_DNA"/>
</dbReference>
<evidence type="ECO:0000313" key="2">
    <source>
        <dbReference type="Proteomes" id="UP001238496"/>
    </source>
</evidence>
<comment type="caution">
    <text evidence="1">The sequence shown here is derived from an EMBL/GenBank/DDBJ whole genome shotgun (WGS) entry which is preliminary data.</text>
</comment>
<organism evidence="1 2">
    <name type="scientific">Peteryoungia aggregata LMG 23059</name>
    <dbReference type="NCBI Taxonomy" id="1368425"/>
    <lineage>
        <taxon>Bacteria</taxon>
        <taxon>Pseudomonadati</taxon>
        <taxon>Pseudomonadota</taxon>
        <taxon>Alphaproteobacteria</taxon>
        <taxon>Hyphomicrobiales</taxon>
        <taxon>Rhizobiaceae</taxon>
        <taxon>Peteryoungia</taxon>
    </lineage>
</organism>
<name>A0ABU0G3K5_9HYPH</name>
<sequence>MATGSDAPSLTAYLHLEFAPFDKTDDRRPFGVSATVEEPGGEACTFQGYGFADDQEFPRAAAVHQLLEALPHAPRLVIHMAGLSTRLDHFKRGNGKKSDGSRFIGSRHLEALLAAREANRLEILKPPQRFATGYQLAKHGAKKALEEVRKSSTARGNVEAVFNANTLIHFWETTK</sequence>
<accession>A0ABU0G3K5</accession>
<proteinExistence type="predicted"/>
<dbReference type="Proteomes" id="UP001238496">
    <property type="component" value="Unassembled WGS sequence"/>
</dbReference>